<evidence type="ECO:0000313" key="3">
    <source>
        <dbReference type="Proteomes" id="UP000552615"/>
    </source>
</evidence>
<organism evidence="2 3">
    <name type="scientific">Chryseobacterium cheonjiense</name>
    <dbReference type="NCBI Taxonomy" id="2728845"/>
    <lineage>
        <taxon>Bacteria</taxon>
        <taxon>Pseudomonadati</taxon>
        <taxon>Bacteroidota</taxon>
        <taxon>Flavobacteriia</taxon>
        <taxon>Flavobacteriales</taxon>
        <taxon>Weeksellaceae</taxon>
        <taxon>Chryseobacterium group</taxon>
        <taxon>Chryseobacterium</taxon>
    </lineage>
</organism>
<reference evidence="2 3" key="1">
    <citation type="submission" date="2020-04" db="EMBL/GenBank/DDBJ databases">
        <title>Chryseobacterium sp. RJ-7-14 sp. nov., isolated from Jeju soil.</title>
        <authorList>
            <person name="Dahal R.H."/>
            <person name="Chaudhary D.K."/>
        </authorList>
    </citation>
    <scope>NUCLEOTIDE SEQUENCE [LARGE SCALE GENOMIC DNA]</scope>
    <source>
        <strain evidence="2 3">RJ-7-14</strain>
    </source>
</reference>
<feature type="signal peptide" evidence="1">
    <location>
        <begin position="1"/>
        <end position="18"/>
    </location>
</feature>
<feature type="chain" id="PRO_5031291226" evidence="1">
    <location>
        <begin position="19"/>
        <end position="343"/>
    </location>
</feature>
<keyword evidence="1" id="KW-0732">Signal</keyword>
<dbReference type="Proteomes" id="UP000552615">
    <property type="component" value="Unassembled WGS sequence"/>
</dbReference>
<comment type="caution">
    <text evidence="2">The sequence shown here is derived from an EMBL/GenBank/DDBJ whole genome shotgun (WGS) entry which is preliminary data.</text>
</comment>
<accession>A0A7Y0FJ80</accession>
<dbReference type="EMBL" id="JABBGF010000002">
    <property type="protein sequence ID" value="NML58298.1"/>
    <property type="molecule type" value="Genomic_DNA"/>
</dbReference>
<evidence type="ECO:0000313" key="2">
    <source>
        <dbReference type="EMBL" id="NML58298.1"/>
    </source>
</evidence>
<name>A0A7Y0FJ80_9FLAO</name>
<keyword evidence="3" id="KW-1185">Reference proteome</keyword>
<proteinExistence type="predicted"/>
<gene>
    <name evidence="2" type="ORF">HHL20_13195</name>
</gene>
<protein>
    <submittedName>
        <fullName evidence="2">Uncharacterized protein</fullName>
    </submittedName>
</protein>
<evidence type="ECO:0000256" key="1">
    <source>
        <dbReference type="SAM" id="SignalP"/>
    </source>
</evidence>
<dbReference type="AlphaFoldDB" id="A0A7Y0FJ80"/>
<dbReference type="RefSeq" id="WP_169231639.1">
    <property type="nucleotide sequence ID" value="NZ_JABBGF010000002.1"/>
</dbReference>
<sequence length="343" mass="39748">MKKLLQMMMVLLMLNAFAQNKEFIKLKGDIPNNGEGDYNSLIVIDKRINKSIGFLPFGDNREMKEVSFSKSAEEDLVGWYQKSNLKGGKQDLVLVLHNLDLSVKETEERKNIGRINFSVQSFVKEGDRYRFLYKKDTVFMFSHRDVSDIMVKNIHHLFSLYFDRTYKAKPVNYILSIDEVSDYKSYVRNFPVFKNEVFKDGIYLDYNSFFRQTPEEGNYVIERFEEGKPYRAVKNDNGKKKKIPLHKAYVFVENGKAYKNTFSGFQEVFKNEKGVFLLTKPDSLFPPQYDLKLGLMFGLAGAIADAIMYSPKSGSGKTVQEIYIDPMTGQYDFVDILNAEKTE</sequence>